<dbReference type="EMBL" id="JAWQEG010000300">
    <property type="protein sequence ID" value="KAK3891869.1"/>
    <property type="molecule type" value="Genomic_DNA"/>
</dbReference>
<dbReference type="Pfam" id="PF00023">
    <property type="entry name" value="Ank"/>
    <property type="match status" value="1"/>
</dbReference>
<dbReference type="Proteomes" id="UP001286313">
    <property type="component" value="Unassembled WGS sequence"/>
</dbReference>
<dbReference type="InterPro" id="IPR002110">
    <property type="entry name" value="Ankyrin_rpt"/>
</dbReference>
<comment type="caution">
    <text evidence="1">The sequence shown here is derived from an EMBL/GenBank/DDBJ whole genome shotgun (WGS) entry which is preliminary data.</text>
</comment>
<dbReference type="SUPFAM" id="SSF48403">
    <property type="entry name" value="Ankyrin repeat"/>
    <property type="match status" value="1"/>
</dbReference>
<name>A0AAE1GF21_PETCI</name>
<dbReference type="Gene3D" id="1.25.40.20">
    <property type="entry name" value="Ankyrin repeat-containing domain"/>
    <property type="match status" value="1"/>
</dbReference>
<evidence type="ECO:0000313" key="1">
    <source>
        <dbReference type="EMBL" id="KAK3891869.1"/>
    </source>
</evidence>
<keyword evidence="2" id="KW-1185">Reference proteome</keyword>
<accession>A0AAE1GF21</accession>
<dbReference type="InterPro" id="IPR036770">
    <property type="entry name" value="Ankyrin_rpt-contain_sf"/>
</dbReference>
<dbReference type="AlphaFoldDB" id="A0AAE1GF21"/>
<sequence length="236" mass="26778">MKLVESSVDERGVAIHIGQQTFLESIGKMLDESGGRVLHHSPFTSSSGMSLWYWIVSTPKVVNVVSHILECSVHEEKWDVVNRVDPVTGNNIITDPHLIILTATLRKLLWFKEGFDRANKKKRTYLNKIIDLRANSEKEDERSILLGQVKELIREKCARLCDYEAEQIGFPSANLEDEDGFTPLHHSLQKEDVEMAQILVEDLGADPFTPPPGLTSNYHLNLEDRVIQFLTKMGDL</sequence>
<protein>
    <submittedName>
        <fullName evidence="1">Uncharacterized protein</fullName>
    </submittedName>
</protein>
<proteinExistence type="predicted"/>
<evidence type="ECO:0000313" key="2">
    <source>
        <dbReference type="Proteomes" id="UP001286313"/>
    </source>
</evidence>
<gene>
    <name evidence="1" type="ORF">Pcinc_004267</name>
</gene>
<reference evidence="1" key="1">
    <citation type="submission" date="2023-10" db="EMBL/GenBank/DDBJ databases">
        <title>Genome assemblies of two species of porcelain crab, Petrolisthes cinctipes and Petrolisthes manimaculis (Anomura: Porcellanidae).</title>
        <authorList>
            <person name="Angst P."/>
        </authorList>
    </citation>
    <scope>NUCLEOTIDE SEQUENCE</scope>
    <source>
        <strain evidence="1">PB745_01</strain>
        <tissue evidence="1">Gill</tissue>
    </source>
</reference>
<organism evidence="1 2">
    <name type="scientific">Petrolisthes cinctipes</name>
    <name type="common">Flat porcelain crab</name>
    <dbReference type="NCBI Taxonomy" id="88211"/>
    <lineage>
        <taxon>Eukaryota</taxon>
        <taxon>Metazoa</taxon>
        <taxon>Ecdysozoa</taxon>
        <taxon>Arthropoda</taxon>
        <taxon>Crustacea</taxon>
        <taxon>Multicrustacea</taxon>
        <taxon>Malacostraca</taxon>
        <taxon>Eumalacostraca</taxon>
        <taxon>Eucarida</taxon>
        <taxon>Decapoda</taxon>
        <taxon>Pleocyemata</taxon>
        <taxon>Anomura</taxon>
        <taxon>Galatheoidea</taxon>
        <taxon>Porcellanidae</taxon>
        <taxon>Petrolisthes</taxon>
    </lineage>
</organism>